<protein>
    <recommendedName>
        <fullName evidence="4">Lipoprotein</fullName>
    </recommendedName>
</protein>
<dbReference type="OrthoDB" id="666405at2"/>
<evidence type="ECO:0000313" key="3">
    <source>
        <dbReference type="Proteomes" id="UP000002774"/>
    </source>
</evidence>
<accession>H1Y942</accession>
<organism evidence="2 3">
    <name type="scientific">Mucilaginibacter paludis DSM 18603</name>
    <dbReference type="NCBI Taxonomy" id="714943"/>
    <lineage>
        <taxon>Bacteria</taxon>
        <taxon>Pseudomonadati</taxon>
        <taxon>Bacteroidota</taxon>
        <taxon>Sphingobacteriia</taxon>
        <taxon>Sphingobacteriales</taxon>
        <taxon>Sphingobacteriaceae</taxon>
        <taxon>Mucilaginibacter</taxon>
    </lineage>
</organism>
<keyword evidence="3" id="KW-1185">Reference proteome</keyword>
<dbReference type="RefSeq" id="WP_008510115.1">
    <property type="nucleotide sequence ID" value="NZ_CM001403.1"/>
</dbReference>
<reference evidence="2" key="1">
    <citation type="submission" date="2011-09" db="EMBL/GenBank/DDBJ databases">
        <title>The permanent draft genome of Mucilaginibacter paludis DSM 18603.</title>
        <authorList>
            <consortium name="US DOE Joint Genome Institute (JGI-PGF)"/>
            <person name="Lucas S."/>
            <person name="Han J."/>
            <person name="Lapidus A."/>
            <person name="Bruce D."/>
            <person name="Goodwin L."/>
            <person name="Pitluck S."/>
            <person name="Peters L."/>
            <person name="Kyrpides N."/>
            <person name="Mavromatis K."/>
            <person name="Ivanova N."/>
            <person name="Mikhailova N."/>
            <person name="Held B."/>
            <person name="Detter J.C."/>
            <person name="Tapia R."/>
            <person name="Han C."/>
            <person name="Land M."/>
            <person name="Hauser L."/>
            <person name="Markowitz V."/>
            <person name="Cheng J.-F."/>
            <person name="Hugenholtz P."/>
            <person name="Woyke T."/>
            <person name="Wu D."/>
            <person name="Tindall B."/>
            <person name="Brambilla E."/>
            <person name="Klenk H.-P."/>
            <person name="Eisen J.A."/>
        </authorList>
    </citation>
    <scope>NUCLEOTIDE SEQUENCE [LARGE SCALE GENOMIC DNA]</scope>
    <source>
        <strain evidence="2">DSM 18603</strain>
    </source>
</reference>
<dbReference type="AlphaFoldDB" id="H1Y942"/>
<dbReference type="STRING" id="714943.Mucpa_5001"/>
<evidence type="ECO:0000313" key="2">
    <source>
        <dbReference type="EMBL" id="EHQ29080.1"/>
    </source>
</evidence>
<dbReference type="HOGENOM" id="CLU_1119194_0_0_10"/>
<proteinExistence type="predicted"/>
<evidence type="ECO:0008006" key="4">
    <source>
        <dbReference type="Google" id="ProtNLM"/>
    </source>
</evidence>
<feature type="signal peptide" evidence="1">
    <location>
        <begin position="1"/>
        <end position="18"/>
    </location>
</feature>
<name>H1Y942_9SPHI</name>
<sequence>MKSIKILIALFAVPVLFSACTKKDELATKTYYAKVQVFVANLPGTPKLEVRYQNKPIGDAPLGVNGISGVSVEIGTNVLMSVYVKGTGELVADTVLNLKKGELRSFRVAYDKTLGITGWVNSKPVSQDSIALQLLNGLSNFNKTYPAYDFYLYYYDSNTGEFVQQGLVIPDFQNVKLYPVVITLPWAQPSDNSSPIFYLGKIKDRATGQFITFNSGNDFFIFEQVGSGGRSVIYPIDDDNIHSSIPAVEL</sequence>
<feature type="chain" id="PRO_5003558455" description="Lipoprotein" evidence="1">
    <location>
        <begin position="19"/>
        <end position="250"/>
    </location>
</feature>
<dbReference type="EMBL" id="CM001403">
    <property type="protein sequence ID" value="EHQ29080.1"/>
    <property type="molecule type" value="Genomic_DNA"/>
</dbReference>
<dbReference type="Proteomes" id="UP000002774">
    <property type="component" value="Chromosome"/>
</dbReference>
<gene>
    <name evidence="2" type="ORF">Mucpa_5001</name>
</gene>
<evidence type="ECO:0000256" key="1">
    <source>
        <dbReference type="SAM" id="SignalP"/>
    </source>
</evidence>
<dbReference type="PROSITE" id="PS51257">
    <property type="entry name" value="PROKAR_LIPOPROTEIN"/>
    <property type="match status" value="1"/>
</dbReference>
<keyword evidence="1" id="KW-0732">Signal</keyword>